<keyword evidence="2" id="KW-0560">Oxidoreductase</keyword>
<dbReference type="GO" id="GO:0048038">
    <property type="term" value="F:quinone binding"/>
    <property type="evidence" value="ECO:0007669"/>
    <property type="project" value="TreeGrafter"/>
</dbReference>
<dbReference type="Gene3D" id="3.40.50.720">
    <property type="entry name" value="NAD(P)-binding Rossmann-like Domain"/>
    <property type="match status" value="1"/>
</dbReference>
<comment type="similarity">
    <text evidence="1">Belongs to the short-chain dehydrogenases/reductases (SDR) family.</text>
</comment>
<dbReference type="GO" id="GO:0016616">
    <property type="term" value="F:oxidoreductase activity, acting on the CH-OH group of donors, NAD or NADP as acceptor"/>
    <property type="evidence" value="ECO:0007669"/>
    <property type="project" value="TreeGrafter"/>
</dbReference>
<dbReference type="STRING" id="1962155.B1813_06975"/>
<evidence type="ECO:0000256" key="1">
    <source>
        <dbReference type="ARBA" id="ARBA00006484"/>
    </source>
</evidence>
<dbReference type="RefSeq" id="WP_081191149.1">
    <property type="nucleotide sequence ID" value="NZ_MWIH01000005.1"/>
</dbReference>
<gene>
    <name evidence="3" type="ORF">B1813_06975</name>
</gene>
<name>A0A1V9A4F9_SACPI</name>
<dbReference type="Pfam" id="PF13561">
    <property type="entry name" value="adh_short_C2"/>
    <property type="match status" value="1"/>
</dbReference>
<evidence type="ECO:0000313" key="3">
    <source>
        <dbReference type="EMBL" id="OQO92017.1"/>
    </source>
</evidence>
<reference evidence="3 4" key="1">
    <citation type="submission" date="2017-02" db="EMBL/GenBank/DDBJ databases">
        <title>Draft genome of Saccharomonospora sp. 154.</title>
        <authorList>
            <person name="Alonso-Carmona G.S."/>
            <person name="De La Haba R."/>
            <person name="Vera-Gargallo B."/>
            <person name="Sandoval-Trujillo A.H."/>
            <person name="Ramirez-Duran N."/>
            <person name="Ventosa A."/>
        </authorList>
    </citation>
    <scope>NUCLEOTIDE SEQUENCE [LARGE SCALE GENOMIC DNA]</scope>
    <source>
        <strain evidence="3 4">LRS4.154</strain>
    </source>
</reference>
<dbReference type="EMBL" id="MWIH01000005">
    <property type="protein sequence ID" value="OQO92017.1"/>
    <property type="molecule type" value="Genomic_DNA"/>
</dbReference>
<dbReference type="Proteomes" id="UP000192591">
    <property type="component" value="Unassembled WGS sequence"/>
</dbReference>
<proteinExistence type="inferred from homology"/>
<comment type="caution">
    <text evidence="3">The sequence shown here is derived from an EMBL/GenBank/DDBJ whole genome shotgun (WGS) entry which is preliminary data.</text>
</comment>
<dbReference type="PRINTS" id="PR00081">
    <property type="entry name" value="GDHRDH"/>
</dbReference>
<evidence type="ECO:0000313" key="4">
    <source>
        <dbReference type="Proteomes" id="UP000192591"/>
    </source>
</evidence>
<protein>
    <submittedName>
        <fullName evidence="3">3-oxoacyl-ACP reductase</fullName>
    </submittedName>
</protein>
<dbReference type="GO" id="GO:0006633">
    <property type="term" value="P:fatty acid biosynthetic process"/>
    <property type="evidence" value="ECO:0007669"/>
    <property type="project" value="TreeGrafter"/>
</dbReference>
<dbReference type="PANTHER" id="PTHR42760:SF122">
    <property type="entry name" value="NAD(P)-BINDING PROTEIN"/>
    <property type="match status" value="1"/>
</dbReference>
<dbReference type="InterPro" id="IPR036291">
    <property type="entry name" value="NAD(P)-bd_dom_sf"/>
</dbReference>
<sequence>MPHGERLAGQVAVVFGGGGGEYDGGHGGVTNGQAAALTYAREGAAVAVIDLDLAAARRTVSAIESEGGTGVALPADVTDGEQVAEAVRAATDALGPVDVLHNNVGVTVLGGPMELSYEQWRRAFALNVDGVFLACRHVLPAMLDRGRGAIVNVSSLAGLRHVGYPYPAYMAAKAAVNQLTVSLALTHAADGVRVNAVAPGFIDTPLVRQQLASQADSVDTLLAARHALSPTGRMGTPWDVANASLFLASAEAAYVNAVCLPVDGGLSMSCAG</sequence>
<dbReference type="InterPro" id="IPR002347">
    <property type="entry name" value="SDR_fam"/>
</dbReference>
<dbReference type="PRINTS" id="PR00080">
    <property type="entry name" value="SDRFAMILY"/>
</dbReference>
<accession>A0A1V9A4F9</accession>
<organism evidence="3 4">
    <name type="scientific">Saccharomonospora piscinae</name>
    <dbReference type="NCBI Taxonomy" id="687388"/>
    <lineage>
        <taxon>Bacteria</taxon>
        <taxon>Bacillati</taxon>
        <taxon>Actinomycetota</taxon>
        <taxon>Actinomycetes</taxon>
        <taxon>Pseudonocardiales</taxon>
        <taxon>Pseudonocardiaceae</taxon>
        <taxon>Saccharomonospora</taxon>
    </lineage>
</organism>
<dbReference type="CDD" id="cd05233">
    <property type="entry name" value="SDR_c"/>
    <property type="match status" value="1"/>
</dbReference>
<dbReference type="SUPFAM" id="SSF51735">
    <property type="entry name" value="NAD(P)-binding Rossmann-fold domains"/>
    <property type="match status" value="1"/>
</dbReference>
<keyword evidence="4" id="KW-1185">Reference proteome</keyword>
<evidence type="ECO:0000256" key="2">
    <source>
        <dbReference type="ARBA" id="ARBA00023002"/>
    </source>
</evidence>
<dbReference type="PANTHER" id="PTHR42760">
    <property type="entry name" value="SHORT-CHAIN DEHYDROGENASES/REDUCTASES FAMILY MEMBER"/>
    <property type="match status" value="1"/>
</dbReference>
<dbReference type="AlphaFoldDB" id="A0A1V9A4F9"/>
<dbReference type="FunFam" id="3.40.50.720:FF:000084">
    <property type="entry name" value="Short-chain dehydrogenase reductase"/>
    <property type="match status" value="1"/>
</dbReference>